<name>A0A081BJ65_9LACO</name>
<sequence length="155" mass="17615">MQGQNISDIIEKYLKKILAESEQVEISRSEIAQLFNVVPSQINYVMKTRFTIQNGYIVESKRGGGGYIRIEKVNLLDDVDVLDSLIETIGDSISQREGLAIVQTLYNNEVVNRREANLILASIDKQTLAADNRMQENSFRARILIGILNHLRYES</sequence>
<feature type="domain" description="CtsR C-terminal dimerization" evidence="9">
    <location>
        <begin position="78"/>
        <end position="149"/>
    </location>
</feature>
<dbReference type="EMBL" id="BBJM01000018">
    <property type="protein sequence ID" value="GAK48083.1"/>
    <property type="molecule type" value="Genomic_DNA"/>
</dbReference>
<evidence type="ECO:0000256" key="3">
    <source>
        <dbReference type="ARBA" id="ARBA00022491"/>
    </source>
</evidence>
<gene>
    <name evidence="10" type="primary">ctsR</name>
    <name evidence="10" type="ORF">LOSG293_180370</name>
</gene>
<dbReference type="Pfam" id="PF17727">
    <property type="entry name" value="CtsR_C"/>
    <property type="match status" value="1"/>
</dbReference>
<dbReference type="RefSeq" id="WP_034528184.1">
    <property type="nucleotide sequence ID" value="NZ_BBAZ01000017.1"/>
</dbReference>
<evidence type="ECO:0000313" key="10">
    <source>
        <dbReference type="EMBL" id="GAK48083.1"/>
    </source>
</evidence>
<dbReference type="InterPro" id="IPR008463">
    <property type="entry name" value="CtsR"/>
</dbReference>
<dbReference type="STRING" id="1291743.LOSG293_180370"/>
<keyword evidence="3 7" id="KW-0678">Repressor</keyword>
<evidence type="ECO:0000259" key="9">
    <source>
        <dbReference type="Pfam" id="PF17727"/>
    </source>
</evidence>
<keyword evidence="4 7" id="KW-0805">Transcription regulation</keyword>
<comment type="caution">
    <text evidence="10">The sequence shown here is derived from an EMBL/GenBank/DDBJ whole genome shotgun (WGS) entry which is preliminary data.</text>
</comment>
<keyword evidence="6 7" id="KW-0804">Transcription</keyword>
<feature type="domain" description="CtsR N-terminal HTH" evidence="8">
    <location>
        <begin position="5"/>
        <end position="74"/>
    </location>
</feature>
<evidence type="ECO:0000256" key="4">
    <source>
        <dbReference type="ARBA" id="ARBA00023015"/>
    </source>
</evidence>
<dbReference type="GO" id="GO:0006355">
    <property type="term" value="P:regulation of DNA-templated transcription"/>
    <property type="evidence" value="ECO:0007669"/>
    <property type="project" value="UniProtKB-UniRule"/>
</dbReference>
<dbReference type="GO" id="GO:0003677">
    <property type="term" value="F:DNA binding"/>
    <property type="evidence" value="ECO:0007669"/>
    <property type="project" value="UniProtKB-UniRule"/>
</dbReference>
<accession>A0A081BJ65</accession>
<comment type="similarity">
    <text evidence="1 7">Belongs to the CtsR family.</text>
</comment>
<dbReference type="InterPro" id="IPR041473">
    <property type="entry name" value="CtsR_C"/>
</dbReference>
<dbReference type="Gene3D" id="3.30.56.130">
    <property type="entry name" value="Transcriptional regulator CtsR, winged HTH domain"/>
    <property type="match status" value="1"/>
</dbReference>
<dbReference type="InterPro" id="IPR040465">
    <property type="entry name" value="CtsR_N"/>
</dbReference>
<dbReference type="Proteomes" id="UP000028700">
    <property type="component" value="Unassembled WGS sequence"/>
</dbReference>
<evidence type="ECO:0000313" key="11">
    <source>
        <dbReference type="Proteomes" id="UP000028700"/>
    </source>
</evidence>
<evidence type="ECO:0000256" key="2">
    <source>
        <dbReference type="ARBA" id="ARBA00014129"/>
    </source>
</evidence>
<keyword evidence="11" id="KW-1185">Reference proteome</keyword>
<keyword evidence="5 7" id="KW-0238">DNA-binding</keyword>
<dbReference type="Pfam" id="PF05848">
    <property type="entry name" value="CtsR"/>
    <property type="match status" value="1"/>
</dbReference>
<evidence type="ECO:0000259" key="8">
    <source>
        <dbReference type="Pfam" id="PF05848"/>
    </source>
</evidence>
<evidence type="ECO:0000256" key="6">
    <source>
        <dbReference type="ARBA" id="ARBA00023163"/>
    </source>
</evidence>
<proteinExistence type="inferred from homology"/>
<dbReference type="InterPro" id="IPR041908">
    <property type="entry name" value="CtsR_C_sf"/>
</dbReference>
<evidence type="ECO:0000256" key="1">
    <source>
        <dbReference type="ARBA" id="ARBA00010189"/>
    </source>
</evidence>
<dbReference type="OrthoDB" id="1680813at2"/>
<reference evidence="10" key="1">
    <citation type="journal article" date="2014" name="Genome Announc.">
        <title>Draft Genome Sequence of Lactobacillus oryzae Strain SG293T.</title>
        <authorList>
            <person name="Tanizawa Y."/>
            <person name="Fujisawa T."/>
            <person name="Mochizuki T."/>
            <person name="Kaminuma E."/>
            <person name="Nakamura Y."/>
            <person name="Tohno M."/>
        </authorList>
    </citation>
    <scope>NUCLEOTIDE SEQUENCE [LARGE SCALE GENOMIC DNA]</scope>
    <source>
        <strain evidence="10">SG293</strain>
    </source>
</reference>
<dbReference type="AlphaFoldDB" id="A0A081BJ65"/>
<organism evidence="10 11">
    <name type="scientific">Secundilactobacillus oryzae JCM 18671</name>
    <dbReference type="NCBI Taxonomy" id="1291743"/>
    <lineage>
        <taxon>Bacteria</taxon>
        <taxon>Bacillati</taxon>
        <taxon>Bacillota</taxon>
        <taxon>Bacilli</taxon>
        <taxon>Lactobacillales</taxon>
        <taxon>Lactobacillaceae</taxon>
        <taxon>Secundilactobacillus</taxon>
    </lineage>
</organism>
<dbReference type="PIRSF" id="PIRSF010607">
    <property type="entry name" value="Txn_repr_CtsR"/>
    <property type="match status" value="1"/>
</dbReference>
<dbReference type="Gene3D" id="1.10.1200.150">
    <property type="entry name" value="Transcriptional regulator CtsR, C-terminal domain"/>
    <property type="match status" value="1"/>
</dbReference>
<protein>
    <recommendedName>
        <fullName evidence="2 7">Transcriptional regulator CtsR</fullName>
    </recommendedName>
</protein>
<dbReference type="InterPro" id="IPR041902">
    <property type="entry name" value="CtsR_N_sf"/>
</dbReference>
<evidence type="ECO:0000256" key="7">
    <source>
        <dbReference type="PIRNR" id="PIRNR010607"/>
    </source>
</evidence>
<evidence type="ECO:0000256" key="5">
    <source>
        <dbReference type="ARBA" id="ARBA00023125"/>
    </source>
</evidence>
<dbReference type="eggNOG" id="COG4463">
    <property type="taxonomic scope" value="Bacteria"/>
</dbReference>